<organism evidence="3">
    <name type="scientific">Prorocentrum micans</name>
    <name type="common">Red tide dinoflagellate</name>
    <dbReference type="NCBI Taxonomy" id="2945"/>
    <lineage>
        <taxon>Eukaryota</taxon>
        <taxon>Sar</taxon>
        <taxon>Alveolata</taxon>
        <taxon>Dinophyceae</taxon>
        <taxon>Prorocentrales</taxon>
        <taxon>Prorocentraceae</taxon>
        <taxon>Prorocentrum</taxon>
    </lineage>
</organism>
<keyword evidence="1" id="KW-0472">Membrane</keyword>
<evidence type="ECO:0000256" key="1">
    <source>
        <dbReference type="SAM" id="Phobius"/>
    </source>
</evidence>
<evidence type="ECO:0008006" key="4">
    <source>
        <dbReference type="Google" id="ProtNLM"/>
    </source>
</evidence>
<dbReference type="EMBL" id="HBHN01005032">
    <property type="protein sequence ID" value="CAD9724329.1"/>
    <property type="molecule type" value="Transcribed_RNA"/>
</dbReference>
<name>A0A7S2TB30_PROMC</name>
<evidence type="ECO:0000313" key="3">
    <source>
        <dbReference type="EMBL" id="CAD9724329.1"/>
    </source>
</evidence>
<sequence length="138" mass="14476">MKMCVFFFFFFFLGGPLCTAGPLLVAMPVPPDFGNCALPAPLSSPASALAAAAAAAAVAAAPCRTTLCRARNFSWVSLSALSRASLVHFHRWRGRHGVGGRLSGAIRDCLQNGLTQNGLSQNGYGRPLRNGMTVAEPP</sequence>
<feature type="transmembrane region" description="Helical" evidence="1">
    <location>
        <begin position="44"/>
        <end position="63"/>
    </location>
</feature>
<accession>A0A7S2TB30</accession>
<dbReference type="AlphaFoldDB" id="A0A7S2TB30"/>
<keyword evidence="1" id="KW-0812">Transmembrane</keyword>
<proteinExistence type="predicted"/>
<feature type="chain" id="PRO_5030806229" description="Secreted protein" evidence="2">
    <location>
        <begin position="21"/>
        <end position="138"/>
    </location>
</feature>
<reference evidence="3" key="1">
    <citation type="submission" date="2021-01" db="EMBL/GenBank/DDBJ databases">
        <authorList>
            <person name="Corre E."/>
            <person name="Pelletier E."/>
            <person name="Niang G."/>
            <person name="Scheremetjew M."/>
            <person name="Finn R."/>
            <person name="Kale V."/>
            <person name="Holt S."/>
            <person name="Cochrane G."/>
            <person name="Meng A."/>
            <person name="Brown T."/>
            <person name="Cohen L."/>
        </authorList>
    </citation>
    <scope>NUCLEOTIDE SEQUENCE</scope>
    <source>
        <strain evidence="3">CCCM 845</strain>
    </source>
</reference>
<gene>
    <name evidence="3" type="ORF">PMIC02512_LOCUS1440</name>
</gene>
<evidence type="ECO:0000256" key="2">
    <source>
        <dbReference type="SAM" id="SignalP"/>
    </source>
</evidence>
<feature type="signal peptide" evidence="2">
    <location>
        <begin position="1"/>
        <end position="20"/>
    </location>
</feature>
<protein>
    <recommendedName>
        <fullName evidence="4">Secreted protein</fullName>
    </recommendedName>
</protein>
<keyword evidence="1" id="KW-1133">Transmembrane helix</keyword>
<keyword evidence="2" id="KW-0732">Signal</keyword>